<comment type="catalytic activity">
    <reaction evidence="1 6 7">
        <text>[protein]-peptidylproline (omega=180) = [protein]-peptidylproline (omega=0)</text>
        <dbReference type="Rhea" id="RHEA:16237"/>
        <dbReference type="Rhea" id="RHEA-COMP:10747"/>
        <dbReference type="Rhea" id="RHEA-COMP:10748"/>
        <dbReference type="ChEBI" id="CHEBI:83833"/>
        <dbReference type="ChEBI" id="CHEBI:83834"/>
        <dbReference type="EC" id="5.2.1.8"/>
    </reaction>
</comment>
<dbReference type="InterPro" id="IPR000774">
    <property type="entry name" value="PPIase_FKBP_N"/>
</dbReference>
<dbReference type="PROSITE" id="PS50059">
    <property type="entry name" value="FKBP_PPIASE"/>
    <property type="match status" value="1"/>
</dbReference>
<evidence type="ECO:0000256" key="5">
    <source>
        <dbReference type="ARBA" id="ARBA00023235"/>
    </source>
</evidence>
<evidence type="ECO:0000256" key="8">
    <source>
        <dbReference type="SAM" id="SignalP"/>
    </source>
</evidence>
<feature type="signal peptide" evidence="8">
    <location>
        <begin position="1"/>
        <end position="24"/>
    </location>
</feature>
<keyword evidence="4 6" id="KW-0697">Rotamase</keyword>
<evidence type="ECO:0000256" key="4">
    <source>
        <dbReference type="ARBA" id="ARBA00023110"/>
    </source>
</evidence>
<sequence>MKKTAIAALVLSALTLTACQQEQAKPTAQEVKLESQEQQQAYGLGVSVGQFIGQKLDMQEDVSIMLDRELVIQGFKDALGGESKLEQQEIQTVLTALDALVNEKQQARQDEMAASNIEAGKAFLAENAKREGVTVTESGLQYEVLTQGEGASPKAEDTVRVHYQGTLLDGTEFDSSYKRGEPAVFPLNRVISGWTEGVQLMKVGSKFKFFIPSELAYGTRSTGAITPNSTLVFEVELLGIEGEGDAE</sequence>
<dbReference type="FunFam" id="3.10.50.40:FF:000045">
    <property type="entry name" value="Peptidyl-prolyl cis-trans isomerase"/>
    <property type="match status" value="1"/>
</dbReference>
<evidence type="ECO:0000256" key="3">
    <source>
        <dbReference type="ARBA" id="ARBA00022729"/>
    </source>
</evidence>
<evidence type="ECO:0000256" key="6">
    <source>
        <dbReference type="PROSITE-ProRule" id="PRU00277"/>
    </source>
</evidence>
<reference evidence="10" key="1">
    <citation type="journal article" date="2014" name="Int. J. Syst. Evol. Microbiol.">
        <title>Complete genome sequence of Corynebacterium casei LMG S-19264T (=DSM 44701T), isolated from a smear-ripened cheese.</title>
        <authorList>
            <consortium name="US DOE Joint Genome Institute (JGI-PGF)"/>
            <person name="Walter F."/>
            <person name="Albersmeier A."/>
            <person name="Kalinowski J."/>
            <person name="Ruckert C."/>
        </authorList>
    </citation>
    <scope>NUCLEOTIDE SEQUENCE</scope>
    <source>
        <strain evidence="10">CGMCC 1.7086</strain>
    </source>
</reference>
<reference evidence="10" key="2">
    <citation type="submission" date="2020-09" db="EMBL/GenBank/DDBJ databases">
        <authorList>
            <person name="Sun Q."/>
            <person name="Zhou Y."/>
        </authorList>
    </citation>
    <scope>NUCLEOTIDE SEQUENCE</scope>
    <source>
        <strain evidence="10">CGMCC 1.7086</strain>
    </source>
</reference>
<dbReference type="PANTHER" id="PTHR43811:SF19">
    <property type="entry name" value="39 KDA FK506-BINDING NUCLEAR PROTEIN"/>
    <property type="match status" value="1"/>
</dbReference>
<gene>
    <name evidence="10" type="primary">fklB</name>
    <name evidence="10" type="ORF">GCM10010982_28290</name>
</gene>
<evidence type="ECO:0000256" key="2">
    <source>
        <dbReference type="ARBA" id="ARBA00006577"/>
    </source>
</evidence>
<dbReference type="EC" id="5.2.1.8" evidence="7"/>
<keyword evidence="5 6" id="KW-0413">Isomerase</keyword>
<evidence type="ECO:0000313" key="10">
    <source>
        <dbReference type="EMBL" id="GGO71748.1"/>
    </source>
</evidence>
<comment type="caution">
    <text evidence="10">The sequence shown here is derived from an EMBL/GenBank/DDBJ whole genome shotgun (WGS) entry which is preliminary data.</text>
</comment>
<dbReference type="InterPro" id="IPR036944">
    <property type="entry name" value="PPIase_FKBP_N_sf"/>
</dbReference>
<organism evidence="10 11">
    <name type="scientific">Bowmanella pacifica</name>
    <dbReference type="NCBI Taxonomy" id="502051"/>
    <lineage>
        <taxon>Bacteria</taxon>
        <taxon>Pseudomonadati</taxon>
        <taxon>Pseudomonadota</taxon>
        <taxon>Gammaproteobacteria</taxon>
        <taxon>Alteromonadales</taxon>
        <taxon>Alteromonadaceae</taxon>
        <taxon>Bowmanella</taxon>
    </lineage>
</organism>
<evidence type="ECO:0000313" key="11">
    <source>
        <dbReference type="Proteomes" id="UP000606935"/>
    </source>
</evidence>
<evidence type="ECO:0000256" key="1">
    <source>
        <dbReference type="ARBA" id="ARBA00000971"/>
    </source>
</evidence>
<name>A0A917Z0N5_9ALTE</name>
<comment type="similarity">
    <text evidence="2 7">Belongs to the FKBP-type PPIase family.</text>
</comment>
<dbReference type="PANTHER" id="PTHR43811">
    <property type="entry name" value="FKBP-TYPE PEPTIDYL-PROLYL CIS-TRANS ISOMERASE FKPA"/>
    <property type="match status" value="1"/>
</dbReference>
<dbReference type="PROSITE" id="PS51257">
    <property type="entry name" value="PROKAR_LIPOPROTEIN"/>
    <property type="match status" value="1"/>
</dbReference>
<dbReference type="InterPro" id="IPR001179">
    <property type="entry name" value="PPIase_FKBP_dom"/>
</dbReference>
<dbReference type="Gene3D" id="1.10.287.460">
    <property type="entry name" value="Peptidyl-prolyl cis-trans isomerase, FKBP-type, N-terminal domain"/>
    <property type="match status" value="1"/>
</dbReference>
<dbReference type="NCBIfam" id="NF008150">
    <property type="entry name" value="PRK10902.1"/>
    <property type="match status" value="1"/>
</dbReference>
<evidence type="ECO:0000259" key="9">
    <source>
        <dbReference type="PROSITE" id="PS50059"/>
    </source>
</evidence>
<accession>A0A917Z0N5</accession>
<dbReference type="Pfam" id="PF00254">
    <property type="entry name" value="FKBP_C"/>
    <property type="match status" value="1"/>
</dbReference>
<evidence type="ECO:0000256" key="7">
    <source>
        <dbReference type="RuleBase" id="RU003915"/>
    </source>
</evidence>
<keyword evidence="11" id="KW-1185">Reference proteome</keyword>
<dbReference type="GO" id="GO:0003755">
    <property type="term" value="F:peptidyl-prolyl cis-trans isomerase activity"/>
    <property type="evidence" value="ECO:0007669"/>
    <property type="project" value="UniProtKB-UniRule"/>
</dbReference>
<proteinExistence type="inferred from homology"/>
<dbReference type="Proteomes" id="UP000606935">
    <property type="component" value="Unassembled WGS sequence"/>
</dbReference>
<feature type="chain" id="PRO_5036942207" description="Peptidyl-prolyl cis-trans isomerase" evidence="8">
    <location>
        <begin position="25"/>
        <end position="247"/>
    </location>
</feature>
<dbReference type="GO" id="GO:0006457">
    <property type="term" value="P:protein folding"/>
    <property type="evidence" value="ECO:0007669"/>
    <property type="project" value="InterPro"/>
</dbReference>
<keyword evidence="3 8" id="KW-0732">Signal</keyword>
<dbReference type="SUPFAM" id="SSF54534">
    <property type="entry name" value="FKBP-like"/>
    <property type="match status" value="1"/>
</dbReference>
<dbReference type="InterPro" id="IPR046357">
    <property type="entry name" value="PPIase_dom_sf"/>
</dbReference>
<dbReference type="RefSeq" id="WP_188696461.1">
    <property type="nucleotide sequence ID" value="NZ_BMLS01000004.1"/>
</dbReference>
<feature type="domain" description="PPIase FKBP-type" evidence="9">
    <location>
        <begin position="156"/>
        <end position="241"/>
    </location>
</feature>
<dbReference type="Pfam" id="PF01346">
    <property type="entry name" value="FKBP_N"/>
    <property type="match status" value="1"/>
</dbReference>
<dbReference type="AlphaFoldDB" id="A0A917Z0N5"/>
<dbReference type="EMBL" id="BMLS01000004">
    <property type="protein sequence ID" value="GGO71748.1"/>
    <property type="molecule type" value="Genomic_DNA"/>
</dbReference>
<dbReference type="Gene3D" id="3.10.50.40">
    <property type="match status" value="1"/>
</dbReference>
<protein>
    <recommendedName>
        <fullName evidence="7">Peptidyl-prolyl cis-trans isomerase</fullName>
        <ecNumber evidence="7">5.2.1.8</ecNumber>
    </recommendedName>
</protein>